<dbReference type="Gene3D" id="3.30.530.20">
    <property type="match status" value="1"/>
</dbReference>
<dbReference type="CDD" id="cd07818">
    <property type="entry name" value="SRPBCC_1"/>
    <property type="match status" value="1"/>
</dbReference>
<dbReference type="SUPFAM" id="SSF55961">
    <property type="entry name" value="Bet v1-like"/>
    <property type="match status" value="1"/>
</dbReference>
<evidence type="ECO:0000313" key="1">
    <source>
        <dbReference type="EMBL" id="MCQ4165028.1"/>
    </source>
</evidence>
<dbReference type="EMBL" id="JANFQO010000007">
    <property type="protein sequence ID" value="MCQ4165028.1"/>
    <property type="molecule type" value="Genomic_DNA"/>
</dbReference>
<evidence type="ECO:0000313" key="2">
    <source>
        <dbReference type="Proteomes" id="UP001165498"/>
    </source>
</evidence>
<dbReference type="InterPro" id="IPR019587">
    <property type="entry name" value="Polyketide_cyclase/dehydratase"/>
</dbReference>
<gene>
    <name evidence="1" type="ORF">NM961_09930</name>
</gene>
<dbReference type="InterPro" id="IPR023393">
    <property type="entry name" value="START-like_dom_sf"/>
</dbReference>
<accession>A0ABT1QRU9</accession>
<dbReference type="Proteomes" id="UP001165498">
    <property type="component" value="Unassembled WGS sequence"/>
</dbReference>
<keyword evidence="2" id="KW-1185">Reference proteome</keyword>
<reference evidence="1" key="1">
    <citation type="submission" date="2022-07" db="EMBL/GenBank/DDBJ databases">
        <title>Tahibacter sp., a new gammaproteobacterium isolated from the silt sample collected at pig farm.</title>
        <authorList>
            <person name="Chen H."/>
        </authorList>
    </citation>
    <scope>NUCLEOTIDE SEQUENCE</scope>
    <source>
        <strain evidence="1">P2K</strain>
    </source>
</reference>
<proteinExistence type="predicted"/>
<organism evidence="1 2">
    <name type="scientific">Tahibacter harae</name>
    <dbReference type="NCBI Taxonomy" id="2963937"/>
    <lineage>
        <taxon>Bacteria</taxon>
        <taxon>Pseudomonadati</taxon>
        <taxon>Pseudomonadota</taxon>
        <taxon>Gammaproteobacteria</taxon>
        <taxon>Lysobacterales</taxon>
        <taxon>Rhodanobacteraceae</taxon>
        <taxon>Tahibacter</taxon>
    </lineage>
</organism>
<dbReference type="Pfam" id="PF10604">
    <property type="entry name" value="Polyketide_cyc2"/>
    <property type="match status" value="1"/>
</dbReference>
<dbReference type="RefSeq" id="WP_255914078.1">
    <property type="nucleotide sequence ID" value="NZ_JANFQO010000007.1"/>
</dbReference>
<sequence length="175" mass="19615">MLKYILLAVVLALAAVLIAAAFRPDTFRVERAIRINAPADRIYPLIDDFHRWTAWSPWEKRDPALKRDYSGAASGKGAVYAWEGNKDVGQGRMEILEAVPPSRIVIKLDFLKPFEAHNTAEFTLQPVAGGSELRWAMHGPQPYLFKLMNLLFDMDKMVGKDFEAGLASIKAIAEQ</sequence>
<protein>
    <submittedName>
        <fullName evidence="1">SRPBCC family protein</fullName>
    </submittedName>
</protein>
<name>A0ABT1QRU9_9GAMM</name>
<comment type="caution">
    <text evidence="1">The sequence shown here is derived from an EMBL/GenBank/DDBJ whole genome shotgun (WGS) entry which is preliminary data.</text>
</comment>